<protein>
    <recommendedName>
        <fullName evidence="3">Peptidase A1 domain-containing protein</fullName>
    </recommendedName>
</protein>
<dbReference type="OrthoDB" id="3597994at2759"/>
<sequence length="125" mass="13348">MVRICLSNATNYLLSSPWSNTSYGPDGPWQAVSISIGTPPQNTDHLPKRSWSANILSTSVCSNTSDCPSLNAGLFNRLASTSSTQIIDTGIIVDATFSYQAGLLPILSGDAHVGVDTLNNFQWSQ</sequence>
<evidence type="ECO:0008006" key="3">
    <source>
        <dbReference type="Google" id="ProtNLM"/>
    </source>
</evidence>
<comment type="caution">
    <text evidence="1">The sequence shown here is derived from an EMBL/GenBank/DDBJ whole genome shotgun (WGS) entry which is preliminary data.</text>
</comment>
<dbReference type="EMBL" id="JAPEIS010000002">
    <property type="protein sequence ID" value="KAJ8068951.1"/>
    <property type="molecule type" value="Genomic_DNA"/>
</dbReference>
<evidence type="ECO:0000313" key="2">
    <source>
        <dbReference type="Proteomes" id="UP001152300"/>
    </source>
</evidence>
<proteinExistence type="predicted"/>
<evidence type="ECO:0000313" key="1">
    <source>
        <dbReference type="EMBL" id="KAJ8068951.1"/>
    </source>
</evidence>
<keyword evidence="2" id="KW-1185">Reference proteome</keyword>
<name>A0A9X0AU14_9HELO</name>
<dbReference type="AlphaFoldDB" id="A0A9X0AU14"/>
<accession>A0A9X0AU14</accession>
<dbReference type="Proteomes" id="UP001152300">
    <property type="component" value="Unassembled WGS sequence"/>
</dbReference>
<organism evidence="1 2">
    <name type="scientific">Sclerotinia nivalis</name>
    <dbReference type="NCBI Taxonomy" id="352851"/>
    <lineage>
        <taxon>Eukaryota</taxon>
        <taxon>Fungi</taxon>
        <taxon>Dikarya</taxon>
        <taxon>Ascomycota</taxon>
        <taxon>Pezizomycotina</taxon>
        <taxon>Leotiomycetes</taxon>
        <taxon>Helotiales</taxon>
        <taxon>Sclerotiniaceae</taxon>
        <taxon>Sclerotinia</taxon>
    </lineage>
</organism>
<reference evidence="1" key="1">
    <citation type="submission" date="2022-11" db="EMBL/GenBank/DDBJ databases">
        <title>Genome Resource of Sclerotinia nivalis Strain SnTB1, a Plant Pathogen Isolated from American Ginseng.</title>
        <authorList>
            <person name="Fan S."/>
        </authorList>
    </citation>
    <scope>NUCLEOTIDE SEQUENCE</scope>
    <source>
        <strain evidence="1">SnTB1</strain>
    </source>
</reference>
<gene>
    <name evidence="1" type="ORF">OCU04_002632</name>
</gene>